<sequence length="75" mass="8257">MERNISCNGMSWADQWDTFEEPPPSEPPPSSAKEATNGKNKASKCSASGRMKKAKHGTLAGVRWVKALCQRKSHK</sequence>
<proteinExistence type="predicted"/>
<dbReference type="EMBL" id="LR721781">
    <property type="protein sequence ID" value="VVW09286.1"/>
    <property type="molecule type" value="Genomic_DNA"/>
</dbReference>
<dbReference type="AlphaFoldDB" id="A0A5K1BAG3"/>
<feature type="compositionally biased region" description="Polar residues" evidence="1">
    <location>
        <begin position="33"/>
        <end position="46"/>
    </location>
</feature>
<feature type="region of interest" description="Disordered" evidence="1">
    <location>
        <begin position="1"/>
        <end position="57"/>
    </location>
</feature>
<name>A0A5K1BAG3_9MAGN</name>
<accession>A0A5K1BAG3</accession>
<evidence type="ECO:0000313" key="2">
    <source>
        <dbReference type="EMBL" id="VVW09286.1"/>
    </source>
</evidence>
<feature type="compositionally biased region" description="Pro residues" evidence="1">
    <location>
        <begin position="21"/>
        <end position="30"/>
    </location>
</feature>
<dbReference type="Gramene" id="NC3G0206700.1">
    <property type="protein sequence ID" value="NC3G0206700.1:cds"/>
    <property type="gene ID" value="NC3G0206700"/>
</dbReference>
<reference evidence="2" key="1">
    <citation type="submission" date="2019-09" db="EMBL/GenBank/DDBJ databases">
        <authorList>
            <person name="Zhang L."/>
        </authorList>
    </citation>
    <scope>NUCLEOTIDE SEQUENCE</scope>
</reference>
<organism evidence="2">
    <name type="scientific">Nymphaea colorata</name>
    <name type="common">pocket water lily</name>
    <dbReference type="NCBI Taxonomy" id="210225"/>
    <lineage>
        <taxon>Eukaryota</taxon>
        <taxon>Viridiplantae</taxon>
        <taxon>Streptophyta</taxon>
        <taxon>Embryophyta</taxon>
        <taxon>Tracheophyta</taxon>
        <taxon>Spermatophyta</taxon>
        <taxon>Magnoliopsida</taxon>
        <taxon>Nymphaeales</taxon>
        <taxon>Nymphaeaceae</taxon>
        <taxon>Nymphaea</taxon>
    </lineage>
</organism>
<protein>
    <submittedName>
        <fullName evidence="2">Uncharacterized protein</fullName>
    </submittedName>
</protein>
<dbReference type="PANTHER" id="PTHR33386:SF5">
    <property type="entry name" value="OS02G0740600 PROTEIN"/>
    <property type="match status" value="1"/>
</dbReference>
<gene>
    <name evidence="2" type="ORF">NYM_LOCUS15072</name>
</gene>
<evidence type="ECO:0000256" key="1">
    <source>
        <dbReference type="SAM" id="MobiDB-lite"/>
    </source>
</evidence>
<dbReference type="PANTHER" id="PTHR33386">
    <property type="entry name" value="OS02G0740600 PROTEIN"/>
    <property type="match status" value="1"/>
</dbReference>